<comment type="caution">
    <text evidence="2">The sequence shown here is derived from an EMBL/GenBank/DDBJ whole genome shotgun (WGS) entry which is preliminary data.</text>
</comment>
<organism evidence="2 3">
    <name type="scientific">Phlyctema vagabunda</name>
    <dbReference type="NCBI Taxonomy" id="108571"/>
    <lineage>
        <taxon>Eukaryota</taxon>
        <taxon>Fungi</taxon>
        <taxon>Dikarya</taxon>
        <taxon>Ascomycota</taxon>
        <taxon>Pezizomycotina</taxon>
        <taxon>Leotiomycetes</taxon>
        <taxon>Helotiales</taxon>
        <taxon>Dermateaceae</taxon>
        <taxon>Phlyctema</taxon>
    </lineage>
</organism>
<evidence type="ECO:0000313" key="2">
    <source>
        <dbReference type="EMBL" id="KAL3428086.1"/>
    </source>
</evidence>
<dbReference type="Proteomes" id="UP001629113">
    <property type="component" value="Unassembled WGS sequence"/>
</dbReference>
<feature type="compositionally biased region" description="Polar residues" evidence="1">
    <location>
        <begin position="214"/>
        <end position="224"/>
    </location>
</feature>
<feature type="compositionally biased region" description="Basic and acidic residues" evidence="1">
    <location>
        <begin position="124"/>
        <end position="140"/>
    </location>
</feature>
<gene>
    <name evidence="2" type="ORF">PVAG01_01595</name>
</gene>
<evidence type="ECO:0000256" key="1">
    <source>
        <dbReference type="SAM" id="MobiDB-lite"/>
    </source>
</evidence>
<feature type="compositionally biased region" description="Acidic residues" evidence="1">
    <location>
        <begin position="225"/>
        <end position="236"/>
    </location>
</feature>
<feature type="region of interest" description="Disordered" evidence="1">
    <location>
        <begin position="522"/>
        <end position="566"/>
    </location>
</feature>
<feature type="compositionally biased region" description="Low complexity" evidence="1">
    <location>
        <begin position="440"/>
        <end position="451"/>
    </location>
</feature>
<protein>
    <submittedName>
        <fullName evidence="2">Uncharacterized protein</fullName>
    </submittedName>
</protein>
<feature type="compositionally biased region" description="Polar residues" evidence="1">
    <location>
        <begin position="380"/>
        <end position="394"/>
    </location>
</feature>
<feature type="region of interest" description="Disordered" evidence="1">
    <location>
        <begin position="1"/>
        <end position="100"/>
    </location>
</feature>
<keyword evidence="3" id="KW-1185">Reference proteome</keyword>
<name>A0ABR4PXL8_9HELO</name>
<sequence length="566" mass="62004">MSRNIRHKSIGTPSKKTVRRSSRATDTSDDDYAGVDLISDSEESEPDVEVAEEQAIIASEEEDDDVLTPRPSIDDDQSSWEGFDVASQDDVLGGDEPFFDDHMARMTKPDVDTQITAWNATNVHSEDDNTPEARRVRFDIDSDSSSSHSEDEDNIFPDIFLDQNSLDPSFRRIIENGDDNDDDLASSNDGSYWDFRGSDGEDAADGSDDNAGNQSESSIASSGYETDEGETTEEDLPLAAKYIPSRKLRGSHSSSDSSSSEEDITVIRNAHKHISNRGPKLGSWVHDRTKPFVLLDSHGKNLLIFKAQTRRYSFNGTNSQPTAGFLPDFDPETPGGEQISPMMSDPANLMMSAFFSTAIDNSILSGHALGPPEAFHPFTSVATDGTVSQDSPSSYDEEEVDDEDLWDLDDFVKFDEASSADEGDAEDDERVRNENRDPMSSTPARPTTATSEDNQEHPLLNHLNGGLVGAFRRNQTRHQLLIRNTATRDSLAFSGPYRQGTLRGIKKGSLAAANTPITPMRKQKTAKPALLPSSPGSPLAAAANAAQKKRKFSGEARSHKRSRSMI</sequence>
<proteinExistence type="predicted"/>
<feature type="region of interest" description="Disordered" evidence="1">
    <location>
        <begin position="375"/>
        <end position="402"/>
    </location>
</feature>
<evidence type="ECO:0000313" key="3">
    <source>
        <dbReference type="Proteomes" id="UP001629113"/>
    </source>
</evidence>
<reference evidence="2 3" key="1">
    <citation type="submission" date="2024-06" db="EMBL/GenBank/DDBJ databases">
        <title>Complete genome of Phlyctema vagabunda strain 19-DSS-EL-015.</title>
        <authorList>
            <person name="Fiorenzani C."/>
        </authorList>
    </citation>
    <scope>NUCLEOTIDE SEQUENCE [LARGE SCALE GENOMIC DNA]</scope>
    <source>
        <strain evidence="2 3">19-DSS-EL-015</strain>
    </source>
</reference>
<feature type="region of interest" description="Disordered" evidence="1">
    <location>
        <begin position="118"/>
        <end position="263"/>
    </location>
</feature>
<feature type="compositionally biased region" description="Acidic residues" evidence="1">
    <location>
        <begin position="418"/>
        <end position="428"/>
    </location>
</feature>
<feature type="region of interest" description="Disordered" evidence="1">
    <location>
        <begin position="416"/>
        <end position="461"/>
    </location>
</feature>
<accession>A0ABR4PXL8</accession>
<dbReference type="EMBL" id="JBFCZG010000001">
    <property type="protein sequence ID" value="KAL3428086.1"/>
    <property type="molecule type" value="Genomic_DNA"/>
</dbReference>
<feature type="compositionally biased region" description="Low complexity" evidence="1">
    <location>
        <begin position="526"/>
        <end position="546"/>
    </location>
</feature>
<feature type="compositionally biased region" description="Acidic residues" evidence="1">
    <location>
        <begin position="27"/>
        <end position="52"/>
    </location>
</feature>